<reference evidence="2" key="2">
    <citation type="submission" date="2013-12" db="EMBL/GenBank/DDBJ databases">
        <authorList>
            <person name="Yu Y."/>
            <person name="Lee S."/>
            <person name="de Baynast K."/>
            <person name="Wissotski M."/>
            <person name="Liu L."/>
            <person name="Talag J."/>
            <person name="Goicoechea J."/>
            <person name="Angelova A."/>
            <person name="Jetty R."/>
            <person name="Kudrna D."/>
            <person name="Golser W."/>
            <person name="Rivera L."/>
            <person name="Zhang J."/>
            <person name="Wing R."/>
        </authorList>
    </citation>
    <scope>NUCLEOTIDE SEQUENCE</scope>
</reference>
<evidence type="ECO:0000313" key="2">
    <source>
        <dbReference type="Proteomes" id="UP000032180"/>
    </source>
</evidence>
<dbReference type="Proteomes" id="UP000032180">
    <property type="component" value="Chromosome 12"/>
</dbReference>
<reference evidence="1 2" key="1">
    <citation type="submission" date="2012-08" db="EMBL/GenBank/DDBJ databases">
        <title>Oryza genome evolution.</title>
        <authorList>
            <person name="Wing R.A."/>
        </authorList>
    </citation>
    <scope>NUCLEOTIDE SEQUENCE</scope>
</reference>
<name>A0A0D9XYU2_9ORYZ</name>
<proteinExistence type="predicted"/>
<accession>A0A0D9XYU2</accession>
<dbReference type="AlphaFoldDB" id="A0A0D9XYU2"/>
<evidence type="ECO:0000313" key="1">
    <source>
        <dbReference type="EnsemblPlants" id="LPERR12G08480.1"/>
    </source>
</evidence>
<reference evidence="1" key="3">
    <citation type="submission" date="2015-04" db="UniProtKB">
        <authorList>
            <consortium name="EnsemblPlants"/>
        </authorList>
    </citation>
    <scope>IDENTIFICATION</scope>
</reference>
<dbReference type="STRING" id="77586.A0A0D9XYU2"/>
<keyword evidence="2" id="KW-1185">Reference proteome</keyword>
<sequence>MGFSTLGLQFLKAIVDLARGEAKPTTLSIWERENGRWSSFELIMSVIWRCRTMTLGYKPRQIVRLMINTTANELCTGPLGHTIDLVRNAKHEMMMSEENIQLARIFETCDIKWIGQDALDLGWAKWIKGGIPNVAGKVSYQSMHKNAKGEKSVVFFETEVKLCLAFILRKRELTSL</sequence>
<dbReference type="Gramene" id="LPERR12G08480.1">
    <property type="protein sequence ID" value="LPERR12G08480.1"/>
    <property type="gene ID" value="LPERR12G08480"/>
</dbReference>
<dbReference type="HOGENOM" id="CLU_1527368_0_0_1"/>
<dbReference type="EnsemblPlants" id="LPERR12G08480.1">
    <property type="protein sequence ID" value="LPERR12G08480.1"/>
    <property type="gene ID" value="LPERR12G08480"/>
</dbReference>
<organism evidence="1 2">
    <name type="scientific">Leersia perrieri</name>
    <dbReference type="NCBI Taxonomy" id="77586"/>
    <lineage>
        <taxon>Eukaryota</taxon>
        <taxon>Viridiplantae</taxon>
        <taxon>Streptophyta</taxon>
        <taxon>Embryophyta</taxon>
        <taxon>Tracheophyta</taxon>
        <taxon>Spermatophyta</taxon>
        <taxon>Magnoliopsida</taxon>
        <taxon>Liliopsida</taxon>
        <taxon>Poales</taxon>
        <taxon>Poaceae</taxon>
        <taxon>BOP clade</taxon>
        <taxon>Oryzoideae</taxon>
        <taxon>Oryzeae</taxon>
        <taxon>Oryzinae</taxon>
        <taxon>Leersia</taxon>
    </lineage>
</organism>
<protein>
    <submittedName>
        <fullName evidence="1">Uncharacterized protein</fullName>
    </submittedName>
</protein>